<dbReference type="Proteomes" id="UP001291623">
    <property type="component" value="Unassembled WGS sequence"/>
</dbReference>
<feature type="compositionally biased region" description="Basic and acidic residues" evidence="1">
    <location>
        <begin position="93"/>
        <end position="103"/>
    </location>
</feature>
<protein>
    <submittedName>
        <fullName evidence="2">Uncharacterized protein</fullName>
    </submittedName>
</protein>
<name>A0AAE1RRN5_9SOLA</name>
<proteinExistence type="predicted"/>
<sequence>MLQGHSTDDYQILHSELKESNKEVITSPDPKEEENNNQKGQRSRRAHTRYYGRAYPVQYFKPKVGSSSGGVLVDINKGDTTQKQKSPLAKNAVQHDTRTPHEVEQNKVKTQNTFEALTKIDDQETVDTITKMDKEGKLNEAVVSNTREKYVESVIKNDSECQKDNNDNTEEVEVISLLEEGKIVEQDTFESLVEVSGNNTQTNPTSESNVYQKSDAGAMDLVDEKVIASKASWGNMVDEVFKDTGGTIKEDGIEYCISNHLVHVIIESDSLTMINKLEGKWEVP</sequence>
<evidence type="ECO:0000313" key="3">
    <source>
        <dbReference type="Proteomes" id="UP001291623"/>
    </source>
</evidence>
<dbReference type="AlphaFoldDB" id="A0AAE1RRN5"/>
<feature type="region of interest" description="Disordered" evidence="1">
    <location>
        <begin position="80"/>
        <end position="103"/>
    </location>
</feature>
<feature type="region of interest" description="Disordered" evidence="1">
    <location>
        <begin position="1"/>
        <end position="49"/>
    </location>
</feature>
<dbReference type="EMBL" id="JAVYJV010000013">
    <property type="protein sequence ID" value="KAK4356029.1"/>
    <property type="molecule type" value="Genomic_DNA"/>
</dbReference>
<accession>A0AAE1RRN5</accession>
<reference evidence="2" key="1">
    <citation type="submission" date="2023-12" db="EMBL/GenBank/DDBJ databases">
        <title>Genome assembly of Anisodus tanguticus.</title>
        <authorList>
            <person name="Wang Y.-J."/>
        </authorList>
    </citation>
    <scope>NUCLEOTIDE SEQUENCE</scope>
    <source>
        <strain evidence="2">KB-2021</strain>
        <tissue evidence="2">Leaf</tissue>
    </source>
</reference>
<keyword evidence="3" id="KW-1185">Reference proteome</keyword>
<evidence type="ECO:0000256" key="1">
    <source>
        <dbReference type="SAM" id="MobiDB-lite"/>
    </source>
</evidence>
<evidence type="ECO:0000313" key="2">
    <source>
        <dbReference type="EMBL" id="KAK4356029.1"/>
    </source>
</evidence>
<organism evidence="2 3">
    <name type="scientific">Anisodus tanguticus</name>
    <dbReference type="NCBI Taxonomy" id="243964"/>
    <lineage>
        <taxon>Eukaryota</taxon>
        <taxon>Viridiplantae</taxon>
        <taxon>Streptophyta</taxon>
        <taxon>Embryophyta</taxon>
        <taxon>Tracheophyta</taxon>
        <taxon>Spermatophyta</taxon>
        <taxon>Magnoliopsida</taxon>
        <taxon>eudicotyledons</taxon>
        <taxon>Gunneridae</taxon>
        <taxon>Pentapetalae</taxon>
        <taxon>asterids</taxon>
        <taxon>lamiids</taxon>
        <taxon>Solanales</taxon>
        <taxon>Solanaceae</taxon>
        <taxon>Solanoideae</taxon>
        <taxon>Hyoscyameae</taxon>
        <taxon>Anisodus</taxon>
    </lineage>
</organism>
<comment type="caution">
    <text evidence="2">The sequence shown here is derived from an EMBL/GenBank/DDBJ whole genome shotgun (WGS) entry which is preliminary data.</text>
</comment>
<gene>
    <name evidence="2" type="ORF">RND71_025000</name>
</gene>